<evidence type="ECO:0000256" key="4">
    <source>
        <dbReference type="ARBA" id="ARBA00021247"/>
    </source>
</evidence>
<feature type="domain" description="Protein N-terminal glutamine amidohydrolase alpha beta roll" evidence="9">
    <location>
        <begin position="12"/>
        <end position="213"/>
    </location>
</feature>
<keyword evidence="11" id="KW-1185">Reference proteome</keyword>
<evidence type="ECO:0000259" key="9">
    <source>
        <dbReference type="Pfam" id="PF09764"/>
    </source>
</evidence>
<dbReference type="EMBL" id="KN831768">
    <property type="protein sequence ID" value="KIM49422.1"/>
    <property type="molecule type" value="Genomic_DNA"/>
</dbReference>
<dbReference type="GO" id="GO:0005829">
    <property type="term" value="C:cytosol"/>
    <property type="evidence" value="ECO:0007669"/>
    <property type="project" value="TreeGrafter"/>
</dbReference>
<dbReference type="InterPro" id="IPR039733">
    <property type="entry name" value="NTAQ1"/>
</dbReference>
<proteinExistence type="inferred from homology"/>
<evidence type="ECO:0000256" key="6">
    <source>
        <dbReference type="ARBA" id="ARBA00029677"/>
    </source>
</evidence>
<protein>
    <recommendedName>
        <fullName evidence="4 8">Protein N-terminal glutamine amidohydrolase</fullName>
        <ecNumber evidence="3 8">3.5.1.122</ecNumber>
    </recommendedName>
    <alternativeName>
        <fullName evidence="6 8">Protein NH2-terminal glutamine deamidase</fullName>
    </alternativeName>
</protein>
<comment type="subunit">
    <text evidence="2 8">Monomer.</text>
</comment>
<dbReference type="OrthoDB" id="191192at2759"/>
<accession>A0A0C2Z8F3</accession>
<name>A0A0C2Z8F3_HEBCY</name>
<dbReference type="InterPro" id="IPR023128">
    <property type="entry name" value="Prot_N_Gln_amidohydro_ab_roll"/>
</dbReference>
<dbReference type="InterPro" id="IPR037132">
    <property type="entry name" value="N_Gln_amidohydro_ab_roll_sf"/>
</dbReference>
<dbReference type="Gene3D" id="3.10.620.10">
    <property type="entry name" value="Protein N-terminal glutamine amidohydrolase, alpha beta roll"/>
    <property type="match status" value="1"/>
</dbReference>
<dbReference type="GO" id="GO:0008418">
    <property type="term" value="F:protein-N-terminal asparagine amidohydrolase activity"/>
    <property type="evidence" value="ECO:0007669"/>
    <property type="project" value="UniProtKB-UniRule"/>
</dbReference>
<reference evidence="11" key="2">
    <citation type="submission" date="2015-01" db="EMBL/GenBank/DDBJ databases">
        <title>Evolutionary Origins and Diversification of the Mycorrhizal Mutualists.</title>
        <authorList>
            <consortium name="DOE Joint Genome Institute"/>
            <consortium name="Mycorrhizal Genomics Consortium"/>
            <person name="Kohler A."/>
            <person name="Kuo A."/>
            <person name="Nagy L.G."/>
            <person name="Floudas D."/>
            <person name="Copeland A."/>
            <person name="Barry K.W."/>
            <person name="Cichocki N."/>
            <person name="Veneault-Fourrey C."/>
            <person name="LaButti K."/>
            <person name="Lindquist E.A."/>
            <person name="Lipzen A."/>
            <person name="Lundell T."/>
            <person name="Morin E."/>
            <person name="Murat C."/>
            <person name="Riley R."/>
            <person name="Ohm R."/>
            <person name="Sun H."/>
            <person name="Tunlid A."/>
            <person name="Henrissat B."/>
            <person name="Grigoriev I.V."/>
            <person name="Hibbett D.S."/>
            <person name="Martin F."/>
        </authorList>
    </citation>
    <scope>NUCLEOTIDE SEQUENCE [LARGE SCALE GENOMIC DNA]</scope>
    <source>
        <strain evidence="11">h7</strain>
    </source>
</reference>
<dbReference type="GO" id="GO:0005634">
    <property type="term" value="C:nucleus"/>
    <property type="evidence" value="ECO:0007669"/>
    <property type="project" value="TreeGrafter"/>
</dbReference>
<evidence type="ECO:0000313" key="11">
    <source>
        <dbReference type="Proteomes" id="UP000053424"/>
    </source>
</evidence>
<evidence type="ECO:0000256" key="5">
    <source>
        <dbReference type="ARBA" id="ARBA00022801"/>
    </source>
</evidence>
<dbReference type="EC" id="3.5.1.122" evidence="3 8"/>
<dbReference type="Pfam" id="PF09764">
    <property type="entry name" value="Nt_Gln_amidase"/>
    <property type="match status" value="1"/>
</dbReference>
<comment type="similarity">
    <text evidence="1 8">Belongs to the NTAQ1 family.</text>
</comment>
<dbReference type="HOGENOM" id="CLU_091083_0_0_1"/>
<evidence type="ECO:0000256" key="7">
    <source>
        <dbReference type="ARBA" id="ARBA00048768"/>
    </source>
</evidence>
<dbReference type="Proteomes" id="UP000053424">
    <property type="component" value="Unassembled WGS sequence"/>
</dbReference>
<reference evidence="10 11" key="1">
    <citation type="submission" date="2014-04" db="EMBL/GenBank/DDBJ databases">
        <authorList>
            <consortium name="DOE Joint Genome Institute"/>
            <person name="Kuo A."/>
            <person name="Gay G."/>
            <person name="Dore J."/>
            <person name="Kohler A."/>
            <person name="Nagy L.G."/>
            <person name="Floudas D."/>
            <person name="Copeland A."/>
            <person name="Barry K.W."/>
            <person name="Cichocki N."/>
            <person name="Veneault-Fourrey C."/>
            <person name="LaButti K."/>
            <person name="Lindquist E.A."/>
            <person name="Lipzen A."/>
            <person name="Lundell T."/>
            <person name="Morin E."/>
            <person name="Murat C."/>
            <person name="Sun H."/>
            <person name="Tunlid A."/>
            <person name="Henrissat B."/>
            <person name="Grigoriev I.V."/>
            <person name="Hibbett D.S."/>
            <person name="Martin F."/>
            <person name="Nordberg H.P."/>
            <person name="Cantor M.N."/>
            <person name="Hua S.X."/>
        </authorList>
    </citation>
    <scope>NUCLEOTIDE SEQUENCE [LARGE SCALE GENOMIC DNA]</scope>
    <source>
        <strain evidence="11">h7</strain>
    </source>
</reference>
<evidence type="ECO:0000256" key="3">
    <source>
        <dbReference type="ARBA" id="ARBA00012718"/>
    </source>
</evidence>
<evidence type="ECO:0000256" key="2">
    <source>
        <dbReference type="ARBA" id="ARBA00011245"/>
    </source>
</evidence>
<evidence type="ECO:0000313" key="10">
    <source>
        <dbReference type="EMBL" id="KIM49422.1"/>
    </source>
</evidence>
<dbReference type="PANTHER" id="PTHR13035:SF0">
    <property type="entry name" value="PROTEIN N-TERMINAL GLUTAMINE AMIDOHYDROLASE"/>
    <property type="match status" value="1"/>
</dbReference>
<organism evidence="10 11">
    <name type="scientific">Hebeloma cylindrosporum</name>
    <dbReference type="NCBI Taxonomy" id="76867"/>
    <lineage>
        <taxon>Eukaryota</taxon>
        <taxon>Fungi</taxon>
        <taxon>Dikarya</taxon>
        <taxon>Basidiomycota</taxon>
        <taxon>Agaricomycotina</taxon>
        <taxon>Agaricomycetes</taxon>
        <taxon>Agaricomycetidae</taxon>
        <taxon>Agaricales</taxon>
        <taxon>Agaricineae</taxon>
        <taxon>Hymenogastraceae</taxon>
        <taxon>Hebeloma</taxon>
    </lineage>
</organism>
<comment type="function">
    <text evidence="8">Mediates the side-chain deamidation of N-terminal glutamine residues to glutamate, an important step in N-end rule pathway of protein degradation. Conversion of the resulting N-terminal glutamine to glutamate renders the protein susceptible to arginylation, polyubiquitination and degradation as specified by the N-end rule. Does not act on substrates with internal or C-terminal glutamine and does not act on non-glutamine residues in any position.</text>
</comment>
<evidence type="ECO:0000256" key="8">
    <source>
        <dbReference type="RuleBase" id="RU367082"/>
    </source>
</evidence>
<keyword evidence="5 8" id="KW-0378">Hydrolase</keyword>
<dbReference type="PANTHER" id="PTHR13035">
    <property type="entry name" value="PROTEIN N-TERMINAL GLUTAMINE AMIDOHYDROLASE"/>
    <property type="match status" value="1"/>
</dbReference>
<evidence type="ECO:0000256" key="1">
    <source>
        <dbReference type="ARBA" id="ARBA00008985"/>
    </source>
</evidence>
<dbReference type="GO" id="GO:0070773">
    <property type="term" value="F:protein-N-terminal glutamine amidohydrolase activity"/>
    <property type="evidence" value="ECO:0007669"/>
    <property type="project" value="UniProtKB-UniRule"/>
</dbReference>
<comment type="catalytic activity">
    <reaction evidence="7 8">
        <text>N-terminal L-glutaminyl-[protein] + H2O = N-terminal L-glutamyl-[protein] + NH4(+)</text>
        <dbReference type="Rhea" id="RHEA:50680"/>
        <dbReference type="Rhea" id="RHEA-COMP:12668"/>
        <dbReference type="Rhea" id="RHEA-COMP:12777"/>
        <dbReference type="ChEBI" id="CHEBI:15377"/>
        <dbReference type="ChEBI" id="CHEBI:28938"/>
        <dbReference type="ChEBI" id="CHEBI:64721"/>
        <dbReference type="ChEBI" id="CHEBI:64722"/>
        <dbReference type="EC" id="3.5.1.122"/>
    </reaction>
</comment>
<gene>
    <name evidence="10" type="ORF">M413DRAFT_59704</name>
</gene>
<sequence length="216" mass="24741">MNPPCLPHGSVYTSCYCEENIYLLCQTFLDDQTLKDSWEIFGVFISNEHKTKAARIERGPIVWDYHVILVLRQRTPNATNQRLGSSEPRGWVYDFDTLLPTPCPWQGELSPMDIACFHKFRVISGEDFIQNFASDRSHMLIDVGVHDAFEGEIEQRNSIYSSPPPAYAPICGPSALERSITNNLMENFVSMVDKGVECRYGMVLDRDEVDSFFREE</sequence>
<dbReference type="AlphaFoldDB" id="A0A0C2Z8F3"/>